<gene>
    <name evidence="3 4" type="primary">LOC136080822</name>
</gene>
<proteinExistence type="predicted"/>
<evidence type="ECO:0000313" key="2">
    <source>
        <dbReference type="Proteomes" id="UP001652625"/>
    </source>
</evidence>
<feature type="transmembrane region" description="Helical" evidence="1">
    <location>
        <begin position="108"/>
        <end position="132"/>
    </location>
</feature>
<organism evidence="2 4">
    <name type="scientific">Hydra vulgaris</name>
    <name type="common">Hydra</name>
    <name type="synonym">Hydra attenuata</name>
    <dbReference type="NCBI Taxonomy" id="6087"/>
    <lineage>
        <taxon>Eukaryota</taxon>
        <taxon>Metazoa</taxon>
        <taxon>Cnidaria</taxon>
        <taxon>Hydrozoa</taxon>
        <taxon>Hydroidolina</taxon>
        <taxon>Anthoathecata</taxon>
        <taxon>Aplanulata</taxon>
        <taxon>Hydridae</taxon>
        <taxon>Hydra</taxon>
    </lineage>
</organism>
<keyword evidence="1" id="KW-1133">Transmembrane helix</keyword>
<protein>
    <submittedName>
        <fullName evidence="3 4">Uncharacterized protein LOC136080822 isoform X1</fullName>
    </submittedName>
</protein>
<evidence type="ECO:0000256" key="1">
    <source>
        <dbReference type="SAM" id="Phobius"/>
    </source>
</evidence>
<feature type="transmembrane region" description="Helical" evidence="1">
    <location>
        <begin position="76"/>
        <end position="101"/>
    </location>
</feature>
<feature type="transmembrane region" description="Helical" evidence="1">
    <location>
        <begin position="152"/>
        <end position="174"/>
    </location>
</feature>
<keyword evidence="1" id="KW-0812">Transmembrane</keyword>
<name>A0ABM4BY30_HYDVU</name>
<sequence length="208" mass="22993">MGSIFQPLLIVTMTTILAIALACLIVGAVGNFWWKDDLNKKIGLLSTTTGNDVNYRTNILKFDTNLDDQDSVKKDIILILVIIGGAFALSSIWSALFLFCCFQNRSHWLCGCVILIVTTFIAGVCSLAAIIYAEVKFKSVWEKSEHGYATVLTWVGSATCVTAFIISFFLICVAPSNEYLTHAYNQGSFTYDREKGLQMDNIGYDASH</sequence>
<dbReference type="RefSeq" id="XP_065654131.1">
    <property type="nucleotide sequence ID" value="XM_065798059.1"/>
</dbReference>
<dbReference type="RefSeq" id="XP_065654132.1">
    <property type="nucleotide sequence ID" value="XM_065798060.1"/>
</dbReference>
<evidence type="ECO:0000313" key="3">
    <source>
        <dbReference type="RefSeq" id="XP_065654131.1"/>
    </source>
</evidence>
<evidence type="ECO:0000313" key="4">
    <source>
        <dbReference type="RefSeq" id="XP_065654132.1"/>
    </source>
</evidence>
<accession>A0ABM4BY30</accession>
<keyword evidence="2" id="KW-1185">Reference proteome</keyword>
<keyword evidence="1" id="KW-0472">Membrane</keyword>
<dbReference type="GeneID" id="136080822"/>
<feature type="transmembrane region" description="Helical" evidence="1">
    <location>
        <begin position="7"/>
        <end position="34"/>
    </location>
</feature>
<dbReference type="Proteomes" id="UP001652625">
    <property type="component" value="Chromosome 05"/>
</dbReference>
<reference evidence="3 4" key="1">
    <citation type="submission" date="2025-05" db="UniProtKB">
        <authorList>
            <consortium name="RefSeq"/>
        </authorList>
    </citation>
    <scope>IDENTIFICATION</scope>
</reference>